<keyword evidence="1" id="KW-1133">Transmembrane helix</keyword>
<feature type="non-terminal residue" evidence="2">
    <location>
        <position position="1"/>
    </location>
</feature>
<feature type="transmembrane region" description="Helical" evidence="1">
    <location>
        <begin position="115"/>
        <end position="133"/>
    </location>
</feature>
<dbReference type="Gene3D" id="1.20.1250.20">
    <property type="entry name" value="MFS general substrate transporter like domains"/>
    <property type="match status" value="1"/>
</dbReference>
<organism evidence="2">
    <name type="scientific">mine drainage metagenome</name>
    <dbReference type="NCBI Taxonomy" id="410659"/>
    <lineage>
        <taxon>unclassified sequences</taxon>
        <taxon>metagenomes</taxon>
        <taxon>ecological metagenomes</taxon>
    </lineage>
</organism>
<dbReference type="EMBL" id="AUZZ01008498">
    <property type="protein sequence ID" value="EQD37826.1"/>
    <property type="molecule type" value="Genomic_DNA"/>
</dbReference>
<feature type="transmembrane region" description="Helical" evidence="1">
    <location>
        <begin position="28"/>
        <end position="47"/>
    </location>
</feature>
<proteinExistence type="predicted"/>
<keyword evidence="1" id="KW-0812">Transmembrane</keyword>
<evidence type="ECO:0000313" key="2">
    <source>
        <dbReference type="EMBL" id="EQD37826.1"/>
    </source>
</evidence>
<reference evidence="2" key="1">
    <citation type="submission" date="2013-08" db="EMBL/GenBank/DDBJ databases">
        <authorList>
            <person name="Mendez C."/>
            <person name="Richter M."/>
            <person name="Ferrer M."/>
            <person name="Sanchez J."/>
        </authorList>
    </citation>
    <scope>NUCLEOTIDE SEQUENCE</scope>
</reference>
<comment type="caution">
    <text evidence="2">The sequence shown here is derived from an EMBL/GenBank/DDBJ whole genome shotgun (WGS) entry which is preliminary data.</text>
</comment>
<dbReference type="InterPro" id="IPR036259">
    <property type="entry name" value="MFS_trans_sf"/>
</dbReference>
<sequence length="155" mass="15288">LGIGSNLVGGAVCDRLGLAIGIRSATRIMTTGCLIVGAALLCAMSLVTNQAAIVALATAGFATMDFMLPASWAMCMSIGGSHGGAATGVMNTAGQAGGVLCTLAFGYIAEATGNYELPVRAIALMVLIAAIVFSRVDCTAGLPAEPNALEAPAPG</sequence>
<evidence type="ECO:0000256" key="1">
    <source>
        <dbReference type="SAM" id="Phobius"/>
    </source>
</evidence>
<feature type="transmembrane region" description="Helical" evidence="1">
    <location>
        <begin position="88"/>
        <end position="109"/>
    </location>
</feature>
<name>T0YQI4_9ZZZZ</name>
<reference evidence="2" key="2">
    <citation type="journal article" date="2014" name="ISME J.">
        <title>Microbial stratification in low pH oxic and suboxic macroscopic growths along an acid mine drainage.</title>
        <authorList>
            <person name="Mendez-Garcia C."/>
            <person name="Mesa V."/>
            <person name="Sprenger R.R."/>
            <person name="Richter M."/>
            <person name="Diez M.S."/>
            <person name="Solano J."/>
            <person name="Bargiela R."/>
            <person name="Golyshina O.V."/>
            <person name="Manteca A."/>
            <person name="Ramos J.L."/>
            <person name="Gallego J.R."/>
            <person name="Llorente I."/>
            <person name="Martins Dos Santos V.A."/>
            <person name="Jensen O.N."/>
            <person name="Pelaez A.I."/>
            <person name="Sanchez J."/>
            <person name="Ferrer M."/>
        </authorList>
    </citation>
    <scope>NUCLEOTIDE SEQUENCE</scope>
</reference>
<feature type="transmembrane region" description="Helical" evidence="1">
    <location>
        <begin position="53"/>
        <end position="76"/>
    </location>
</feature>
<dbReference type="AlphaFoldDB" id="T0YQI4"/>
<protein>
    <submittedName>
        <fullName evidence="2">Major facilitator transporter</fullName>
    </submittedName>
</protein>
<accession>T0YQI4</accession>
<keyword evidence="1" id="KW-0472">Membrane</keyword>
<gene>
    <name evidence="2" type="ORF">B2A_11757</name>
</gene>
<dbReference type="SUPFAM" id="SSF103473">
    <property type="entry name" value="MFS general substrate transporter"/>
    <property type="match status" value="1"/>
</dbReference>